<feature type="transmembrane region" description="Helical" evidence="1">
    <location>
        <begin position="64"/>
        <end position="87"/>
    </location>
</feature>
<protein>
    <submittedName>
        <fullName evidence="2">Uncharacterized protein</fullName>
    </submittedName>
</protein>
<reference evidence="2 3" key="1">
    <citation type="journal article" date="2019" name="Nat. Ecol. Evol.">
        <title>Megaphylogeny resolves global patterns of mushroom evolution.</title>
        <authorList>
            <person name="Varga T."/>
            <person name="Krizsan K."/>
            <person name="Foldi C."/>
            <person name="Dima B."/>
            <person name="Sanchez-Garcia M."/>
            <person name="Sanchez-Ramirez S."/>
            <person name="Szollosi G.J."/>
            <person name="Szarkandi J.G."/>
            <person name="Papp V."/>
            <person name="Albert L."/>
            <person name="Andreopoulos W."/>
            <person name="Angelini C."/>
            <person name="Antonin V."/>
            <person name="Barry K.W."/>
            <person name="Bougher N.L."/>
            <person name="Buchanan P."/>
            <person name="Buyck B."/>
            <person name="Bense V."/>
            <person name="Catcheside P."/>
            <person name="Chovatia M."/>
            <person name="Cooper J."/>
            <person name="Damon W."/>
            <person name="Desjardin D."/>
            <person name="Finy P."/>
            <person name="Geml J."/>
            <person name="Haridas S."/>
            <person name="Hughes K."/>
            <person name="Justo A."/>
            <person name="Karasinski D."/>
            <person name="Kautmanova I."/>
            <person name="Kiss B."/>
            <person name="Kocsube S."/>
            <person name="Kotiranta H."/>
            <person name="LaButti K.M."/>
            <person name="Lechner B.E."/>
            <person name="Liimatainen K."/>
            <person name="Lipzen A."/>
            <person name="Lukacs Z."/>
            <person name="Mihaltcheva S."/>
            <person name="Morgado L.N."/>
            <person name="Niskanen T."/>
            <person name="Noordeloos M.E."/>
            <person name="Ohm R.A."/>
            <person name="Ortiz-Santana B."/>
            <person name="Ovrebo C."/>
            <person name="Racz N."/>
            <person name="Riley R."/>
            <person name="Savchenko A."/>
            <person name="Shiryaev A."/>
            <person name="Soop K."/>
            <person name="Spirin V."/>
            <person name="Szebenyi C."/>
            <person name="Tomsovsky M."/>
            <person name="Tulloss R.E."/>
            <person name="Uehling J."/>
            <person name="Grigoriev I.V."/>
            <person name="Vagvolgyi C."/>
            <person name="Papp T."/>
            <person name="Martin F.M."/>
            <person name="Miettinen O."/>
            <person name="Hibbett D.S."/>
            <person name="Nagy L.G."/>
        </authorList>
    </citation>
    <scope>NUCLEOTIDE SEQUENCE [LARGE SCALE GENOMIC DNA]</scope>
    <source>
        <strain evidence="2 3">CBS 962.96</strain>
    </source>
</reference>
<gene>
    <name evidence="2" type="ORF">K435DRAFT_87685</name>
</gene>
<organism evidence="2 3">
    <name type="scientific">Dendrothele bispora (strain CBS 962.96)</name>
    <dbReference type="NCBI Taxonomy" id="1314807"/>
    <lineage>
        <taxon>Eukaryota</taxon>
        <taxon>Fungi</taxon>
        <taxon>Dikarya</taxon>
        <taxon>Basidiomycota</taxon>
        <taxon>Agaricomycotina</taxon>
        <taxon>Agaricomycetes</taxon>
        <taxon>Agaricomycetidae</taxon>
        <taxon>Agaricales</taxon>
        <taxon>Agaricales incertae sedis</taxon>
        <taxon>Dendrothele</taxon>
    </lineage>
</organism>
<name>A0A4S8M4N9_DENBC</name>
<evidence type="ECO:0000256" key="1">
    <source>
        <dbReference type="SAM" id="Phobius"/>
    </source>
</evidence>
<accession>A0A4S8M4N9</accession>
<keyword evidence="1" id="KW-1133">Transmembrane helix</keyword>
<evidence type="ECO:0000313" key="3">
    <source>
        <dbReference type="Proteomes" id="UP000297245"/>
    </source>
</evidence>
<feature type="transmembrane region" description="Helical" evidence="1">
    <location>
        <begin position="134"/>
        <end position="156"/>
    </location>
</feature>
<dbReference type="AlphaFoldDB" id="A0A4S8M4N9"/>
<proteinExistence type="predicted"/>
<sequence>MPVPYGVARADIRLDSAADILVQSVSQFPLPILQSRTRTVPLSSLTDDGSATSRSTPATTITPLRLAFSISTSSLIVVVLAQAALVYSKTSDTSPVALPGPCNLNTLPSLLTHLLSPHTNLPPFYLSLTQTFCWLRTFTFFIILMSLTRLYLVLLATGA</sequence>
<keyword evidence="1" id="KW-0472">Membrane</keyword>
<keyword evidence="1" id="KW-0812">Transmembrane</keyword>
<dbReference type="Proteomes" id="UP000297245">
    <property type="component" value="Unassembled WGS sequence"/>
</dbReference>
<dbReference type="EMBL" id="ML179170">
    <property type="protein sequence ID" value="THU96728.1"/>
    <property type="molecule type" value="Genomic_DNA"/>
</dbReference>
<evidence type="ECO:0000313" key="2">
    <source>
        <dbReference type="EMBL" id="THU96728.1"/>
    </source>
</evidence>
<keyword evidence="3" id="KW-1185">Reference proteome</keyword>